<organism evidence="2 3">
    <name type="scientific">Antarctobacter heliothermus</name>
    <dbReference type="NCBI Taxonomy" id="74033"/>
    <lineage>
        <taxon>Bacteria</taxon>
        <taxon>Pseudomonadati</taxon>
        <taxon>Pseudomonadota</taxon>
        <taxon>Alphaproteobacteria</taxon>
        <taxon>Rhodobacterales</taxon>
        <taxon>Roseobacteraceae</taxon>
        <taxon>Antarctobacter</taxon>
    </lineage>
</organism>
<dbReference type="Pfam" id="PF13936">
    <property type="entry name" value="HTH_38"/>
    <property type="match status" value="1"/>
</dbReference>
<evidence type="ECO:0000259" key="1">
    <source>
        <dbReference type="Pfam" id="PF13936"/>
    </source>
</evidence>
<feature type="domain" description="Transposase IS30-like HTH" evidence="1">
    <location>
        <begin position="9"/>
        <end position="42"/>
    </location>
</feature>
<name>A0A222EAV4_9RHOB</name>
<geneLocation type="plasmid" evidence="3">
    <name>psms3-1</name>
</geneLocation>
<evidence type="ECO:0000313" key="3">
    <source>
        <dbReference type="Proteomes" id="UP000203589"/>
    </source>
</evidence>
<dbReference type="InterPro" id="IPR025246">
    <property type="entry name" value="IS30-like_HTH"/>
</dbReference>
<protein>
    <submittedName>
        <fullName evidence="2">Helix-turn-helix domain protein</fullName>
    </submittedName>
</protein>
<proteinExistence type="predicted"/>
<dbReference type="AlphaFoldDB" id="A0A222EAV4"/>
<keyword evidence="3" id="KW-1185">Reference proteome</keyword>
<dbReference type="KEGG" id="aht:ANTHELSMS3_04945"/>
<sequence length="44" mass="4958">MGTPDSHPSLDRREKTAKWLDAKMAIAEIADRLGRDAATIYRDN</sequence>
<keyword evidence="2" id="KW-0614">Plasmid</keyword>
<evidence type="ECO:0000313" key="2">
    <source>
        <dbReference type="EMBL" id="ASP23333.1"/>
    </source>
</evidence>
<reference evidence="2 3" key="1">
    <citation type="submission" date="2017-07" db="EMBL/GenBank/DDBJ databases">
        <title>Genome Sequence of Antarctobacter heliothermus Strain SMS3 Isolated from a culture of the Diatom Skeletonema marinoi.</title>
        <authorList>
            <person name="Topel M."/>
            <person name="Pinder M.I.M."/>
            <person name="Johansson O.N."/>
            <person name="Kourtchenko O."/>
            <person name="Godhe A."/>
            <person name="Clarke A.K."/>
        </authorList>
    </citation>
    <scope>NUCLEOTIDE SEQUENCE [LARGE SCALE GENOMIC DNA]</scope>
    <source>
        <strain evidence="2 3">SMS3</strain>
        <plasmid evidence="3">Plasmid psms3-1</plasmid>
    </source>
</reference>
<dbReference type="Proteomes" id="UP000203589">
    <property type="component" value="Plasmid pSMS3-1"/>
</dbReference>
<accession>A0A222EAV4</accession>
<dbReference type="EMBL" id="CP022541">
    <property type="protein sequence ID" value="ASP23333.1"/>
    <property type="molecule type" value="Genomic_DNA"/>
</dbReference>
<gene>
    <name evidence="2" type="ORF">ANTHELSMS3_04945</name>
</gene>